<evidence type="ECO:0000313" key="2">
    <source>
        <dbReference type="Proteomes" id="UP000217736"/>
    </source>
</evidence>
<dbReference type="InterPro" id="IPR029063">
    <property type="entry name" value="SAM-dependent_MTases_sf"/>
</dbReference>
<dbReference type="RefSeq" id="WP_142404532.1">
    <property type="nucleotide sequence ID" value="NZ_AP018164.1"/>
</dbReference>
<accession>A0A1Z4EH97</accession>
<gene>
    <name evidence="1" type="ORF">MSG_02188</name>
</gene>
<reference evidence="2" key="1">
    <citation type="submission" date="2017-06" db="EMBL/GenBank/DDBJ databases">
        <title>Complete Genome Sequence of Mycobacterium shigaense.</title>
        <authorList>
            <person name="Fukano H."/>
            <person name="Yoshida M."/>
            <person name="Kazumi Y."/>
            <person name="Ogura Y."/>
            <person name="Mitarai S."/>
            <person name="Hayashi T."/>
            <person name="Hoshino Y."/>
        </authorList>
    </citation>
    <scope>NUCLEOTIDE SEQUENCE [LARGE SCALE GENOMIC DNA]</scope>
    <source>
        <strain evidence="2">UN-152</strain>
    </source>
</reference>
<evidence type="ECO:0000313" key="1">
    <source>
        <dbReference type="EMBL" id="BAX92337.1"/>
    </source>
</evidence>
<organism evidence="1 2">
    <name type="scientific">Mycobacterium shigaense</name>
    <dbReference type="NCBI Taxonomy" id="722731"/>
    <lineage>
        <taxon>Bacteria</taxon>
        <taxon>Bacillati</taxon>
        <taxon>Actinomycetota</taxon>
        <taxon>Actinomycetes</taxon>
        <taxon>Mycobacteriales</taxon>
        <taxon>Mycobacteriaceae</taxon>
        <taxon>Mycobacterium</taxon>
        <taxon>Mycobacterium simiae complex</taxon>
    </lineage>
</organism>
<dbReference type="NCBIfam" id="TIGR04371">
    <property type="entry name" value="methyltran_NanM"/>
    <property type="match status" value="1"/>
</dbReference>
<dbReference type="Proteomes" id="UP000217736">
    <property type="component" value="Chromosome"/>
</dbReference>
<protein>
    <recommendedName>
        <fullName evidence="3">Sugar O-methyltransferase</fullName>
    </recommendedName>
</protein>
<keyword evidence="2" id="KW-1185">Reference proteome</keyword>
<evidence type="ECO:0008006" key="3">
    <source>
        <dbReference type="Google" id="ProtNLM"/>
    </source>
</evidence>
<name>A0A1Z4EH97_9MYCO</name>
<dbReference type="SUPFAM" id="SSF53335">
    <property type="entry name" value="S-adenosyl-L-methionine-dependent methyltransferases"/>
    <property type="match status" value="1"/>
</dbReference>
<dbReference type="AlphaFoldDB" id="A0A1Z4EH97"/>
<dbReference type="InterPro" id="IPR030807">
    <property type="entry name" value="Methyltran_NanM"/>
</dbReference>
<sequence length="349" mass="40658">MTETGLHRACNSMIQEIEKDPRFLASKFWTDIGQKNMAMLDDRGLDNFKRTVSQNYFNWVVGKGAPMVRHVFLNWLKRPTLNPWRSSIEDDVTLSFTTHETPVTLTTKQKNHYRRFVTYLWDLMVRIDKRKLHVHLSEPSLGNPIKIRLGERLISQDLANSIIEANVIADLLDSPSSQRRVAEVGAGSGRLAQVFTETLQGRYVIFDIPPALYVSQWYLSQLFPNKKIFTFRPFADFSVIEAELSSADIAFFTANQITKFPDGYFNVMLSISTLPEMSREQVALYIDLFQRKSADYIYLKQWKRWKNPLDGTDIGPDDYIDGNEWKLSRDFSDPIVPEFFNRIWHREIK</sequence>
<dbReference type="OrthoDB" id="339886at2"/>
<dbReference type="KEGG" id="mshg:MSG_02188"/>
<dbReference type="EMBL" id="AP018164">
    <property type="protein sequence ID" value="BAX92337.1"/>
    <property type="molecule type" value="Genomic_DNA"/>
</dbReference>
<proteinExistence type="predicted"/>